<evidence type="ECO:0000256" key="5">
    <source>
        <dbReference type="ARBA" id="ARBA00022989"/>
    </source>
</evidence>
<protein>
    <recommendedName>
        <fullName evidence="12">Aquaporin 10a</fullName>
    </recommendedName>
</protein>
<comment type="similarity">
    <text evidence="2">Belongs to the MIP/aquaporin (TC 1.A.8) family.</text>
</comment>
<dbReference type="EMBL" id="JAHUTJ010063874">
    <property type="protein sequence ID" value="MED6289119.1"/>
    <property type="molecule type" value="Genomic_DNA"/>
</dbReference>
<keyword evidence="4" id="KW-0812">Transmembrane</keyword>
<comment type="subcellular location">
    <subcellularLocation>
        <location evidence="1">Membrane</location>
        <topology evidence="1">Multi-pass membrane protein</topology>
    </subcellularLocation>
</comment>
<keyword evidence="6" id="KW-0472">Membrane</keyword>
<gene>
    <name evidence="10" type="ORF">CHARACLAT_033067</name>
</gene>
<evidence type="ECO:0000256" key="9">
    <source>
        <dbReference type="SAM" id="SignalP"/>
    </source>
</evidence>
<dbReference type="InterPro" id="IPR050363">
    <property type="entry name" value="MIP/Aquaporin"/>
</dbReference>
<dbReference type="Gene3D" id="1.20.1080.10">
    <property type="entry name" value="Glycerol uptake facilitator protein"/>
    <property type="match status" value="1"/>
</dbReference>
<sequence>MKGQTLSIHLSWAVGVMSATFLTKGISDAIMEFSGGVLTVFGPNETASIFAMYPPEYLTLGGGFLDQVVGTRMLLLCLLSLTKKRNTPAPPDLIAPIVAGIVLGIIMSMSANCGAALNPACDLGPRLLTLTAGWGTEVFP</sequence>
<organism evidence="10 11">
    <name type="scientific">Characodon lateralis</name>
    <dbReference type="NCBI Taxonomy" id="208331"/>
    <lineage>
        <taxon>Eukaryota</taxon>
        <taxon>Metazoa</taxon>
        <taxon>Chordata</taxon>
        <taxon>Craniata</taxon>
        <taxon>Vertebrata</taxon>
        <taxon>Euteleostomi</taxon>
        <taxon>Actinopterygii</taxon>
        <taxon>Neopterygii</taxon>
        <taxon>Teleostei</taxon>
        <taxon>Neoteleostei</taxon>
        <taxon>Acanthomorphata</taxon>
        <taxon>Ovalentaria</taxon>
        <taxon>Atherinomorphae</taxon>
        <taxon>Cyprinodontiformes</taxon>
        <taxon>Goodeidae</taxon>
        <taxon>Characodon</taxon>
    </lineage>
</organism>
<comment type="catalytic activity">
    <reaction evidence="7">
        <text>H2O(in) = H2O(out)</text>
        <dbReference type="Rhea" id="RHEA:29667"/>
        <dbReference type="ChEBI" id="CHEBI:15377"/>
    </reaction>
</comment>
<evidence type="ECO:0000256" key="7">
    <source>
        <dbReference type="ARBA" id="ARBA00034651"/>
    </source>
</evidence>
<evidence type="ECO:0000313" key="10">
    <source>
        <dbReference type="EMBL" id="MED6289119.1"/>
    </source>
</evidence>
<dbReference type="SUPFAM" id="SSF81338">
    <property type="entry name" value="Aquaporin-like"/>
    <property type="match status" value="1"/>
</dbReference>
<dbReference type="PANTHER" id="PTHR43829:SF20">
    <property type="entry name" value="AQUAPORIN 10"/>
    <property type="match status" value="1"/>
</dbReference>
<evidence type="ECO:0000256" key="6">
    <source>
        <dbReference type="ARBA" id="ARBA00023136"/>
    </source>
</evidence>
<evidence type="ECO:0000256" key="4">
    <source>
        <dbReference type="ARBA" id="ARBA00022692"/>
    </source>
</evidence>
<dbReference type="PANTHER" id="PTHR43829">
    <property type="entry name" value="AQUAPORIN OR AQUAGLYCEROPORIN RELATED"/>
    <property type="match status" value="1"/>
</dbReference>
<evidence type="ECO:0000256" key="1">
    <source>
        <dbReference type="ARBA" id="ARBA00004141"/>
    </source>
</evidence>
<comment type="caution">
    <text evidence="10">The sequence shown here is derived from an EMBL/GenBank/DDBJ whole genome shotgun (WGS) entry which is preliminary data.</text>
</comment>
<evidence type="ECO:0008006" key="12">
    <source>
        <dbReference type="Google" id="ProtNLM"/>
    </source>
</evidence>
<comment type="catalytic activity">
    <reaction evidence="8">
        <text>glycerol(in) = glycerol(out)</text>
        <dbReference type="Rhea" id="RHEA:29675"/>
        <dbReference type="ChEBI" id="CHEBI:17754"/>
    </reaction>
</comment>
<evidence type="ECO:0000313" key="11">
    <source>
        <dbReference type="Proteomes" id="UP001352852"/>
    </source>
</evidence>
<reference evidence="10 11" key="1">
    <citation type="submission" date="2021-06" db="EMBL/GenBank/DDBJ databases">
        <authorList>
            <person name="Palmer J.M."/>
        </authorList>
    </citation>
    <scope>NUCLEOTIDE SEQUENCE [LARGE SCALE GENOMIC DNA]</scope>
    <source>
        <strain evidence="10 11">CL_MEX2019</strain>
        <tissue evidence="10">Muscle</tissue>
    </source>
</reference>
<dbReference type="InterPro" id="IPR023271">
    <property type="entry name" value="Aquaporin-like"/>
</dbReference>
<evidence type="ECO:0000256" key="3">
    <source>
        <dbReference type="ARBA" id="ARBA00022448"/>
    </source>
</evidence>
<feature type="chain" id="PRO_5046866724" description="Aquaporin 10a" evidence="9">
    <location>
        <begin position="19"/>
        <end position="140"/>
    </location>
</feature>
<proteinExistence type="inferred from homology"/>
<evidence type="ECO:0000256" key="2">
    <source>
        <dbReference type="ARBA" id="ARBA00006175"/>
    </source>
</evidence>
<name>A0ABU7ESM4_9TELE</name>
<dbReference type="Proteomes" id="UP001352852">
    <property type="component" value="Unassembled WGS sequence"/>
</dbReference>
<keyword evidence="9" id="KW-0732">Signal</keyword>
<keyword evidence="5" id="KW-1133">Transmembrane helix</keyword>
<keyword evidence="11" id="KW-1185">Reference proteome</keyword>
<evidence type="ECO:0000256" key="8">
    <source>
        <dbReference type="ARBA" id="ARBA00049405"/>
    </source>
</evidence>
<keyword evidence="3" id="KW-0813">Transport</keyword>
<dbReference type="InterPro" id="IPR000425">
    <property type="entry name" value="MIP"/>
</dbReference>
<dbReference type="Pfam" id="PF00230">
    <property type="entry name" value="MIP"/>
    <property type="match status" value="1"/>
</dbReference>
<accession>A0ABU7ESM4</accession>
<feature type="signal peptide" evidence="9">
    <location>
        <begin position="1"/>
        <end position="18"/>
    </location>
</feature>